<dbReference type="AlphaFoldDB" id="A0A1H2E340"/>
<keyword evidence="2" id="KW-1185">Reference proteome</keyword>
<evidence type="ECO:0000313" key="2">
    <source>
        <dbReference type="Proteomes" id="UP000199608"/>
    </source>
</evidence>
<proteinExistence type="predicted"/>
<name>A0A1H2E340_9BACT</name>
<reference evidence="2" key="1">
    <citation type="submission" date="2016-10" db="EMBL/GenBank/DDBJ databases">
        <authorList>
            <person name="Varghese N."/>
            <person name="Submissions S."/>
        </authorList>
    </citation>
    <scope>NUCLEOTIDE SEQUENCE [LARGE SCALE GENOMIC DNA]</scope>
    <source>
        <strain evidence="2">DSM 3384</strain>
    </source>
</reference>
<sequence>MAELTGAESLQKTRTFGKVRCHNPSCMERIVPEQGADHAKCATCGMEFRIFWINPTLPRIRGPVWDVNRKIAQDRFKEVTESKLKAAEKEGGK</sequence>
<dbReference type="Proteomes" id="UP000199608">
    <property type="component" value="Unassembled WGS sequence"/>
</dbReference>
<dbReference type="EMBL" id="FNLL01000002">
    <property type="protein sequence ID" value="SDT89455.1"/>
    <property type="molecule type" value="Genomic_DNA"/>
</dbReference>
<gene>
    <name evidence="1" type="ORF">SAMN04487931_102451</name>
</gene>
<protein>
    <submittedName>
        <fullName evidence="1">Uncharacterized protein</fullName>
    </submittedName>
</protein>
<organism evidence="1 2">
    <name type="scientific">Desulfobacula phenolica</name>
    <dbReference type="NCBI Taxonomy" id="90732"/>
    <lineage>
        <taxon>Bacteria</taxon>
        <taxon>Pseudomonadati</taxon>
        <taxon>Thermodesulfobacteriota</taxon>
        <taxon>Desulfobacteria</taxon>
        <taxon>Desulfobacterales</taxon>
        <taxon>Desulfobacteraceae</taxon>
        <taxon>Desulfobacula</taxon>
    </lineage>
</organism>
<dbReference type="RefSeq" id="WP_041279209.1">
    <property type="nucleotide sequence ID" value="NZ_FNLL01000002.1"/>
</dbReference>
<accession>A0A1H2E340</accession>
<evidence type="ECO:0000313" key="1">
    <source>
        <dbReference type="EMBL" id="SDT89455.1"/>
    </source>
</evidence>